<accession>A0A177BZK6</accession>
<dbReference type="EMBL" id="KV441560">
    <property type="protein sequence ID" value="OAG00022.1"/>
    <property type="molecule type" value="Genomic_DNA"/>
</dbReference>
<protein>
    <submittedName>
        <fullName evidence="1">Uncharacterized protein</fullName>
    </submittedName>
</protein>
<dbReference type="Proteomes" id="UP000077069">
    <property type="component" value="Unassembled WGS sequence"/>
</dbReference>
<reference evidence="1 2" key="1">
    <citation type="submission" date="2016-05" db="EMBL/GenBank/DDBJ databases">
        <title>Comparative analysis of secretome profiles of manganese(II)-oxidizing ascomycete fungi.</title>
        <authorList>
            <consortium name="DOE Joint Genome Institute"/>
            <person name="Zeiner C.A."/>
            <person name="Purvine S.O."/>
            <person name="Zink E.M."/>
            <person name="Wu S."/>
            <person name="Pasa-Tolic L."/>
            <person name="Chaput D.L."/>
            <person name="Haridas S."/>
            <person name="Grigoriev I.V."/>
            <person name="Santelli C.M."/>
            <person name="Hansel C.M."/>
        </authorList>
    </citation>
    <scope>NUCLEOTIDE SEQUENCE [LARGE SCALE GENOMIC DNA]</scope>
    <source>
        <strain evidence="1 2">AP3s5-JAC2a</strain>
    </source>
</reference>
<dbReference type="AlphaFoldDB" id="A0A177BZK6"/>
<evidence type="ECO:0000313" key="1">
    <source>
        <dbReference type="EMBL" id="OAG00022.1"/>
    </source>
</evidence>
<evidence type="ECO:0000313" key="2">
    <source>
        <dbReference type="Proteomes" id="UP000077069"/>
    </source>
</evidence>
<dbReference type="InParanoid" id="A0A177BZK6"/>
<name>A0A177BZK6_9PLEO</name>
<gene>
    <name evidence="1" type="ORF">CC84DRAFT_357305</name>
</gene>
<keyword evidence="2" id="KW-1185">Reference proteome</keyword>
<dbReference type="RefSeq" id="XP_018030387.1">
    <property type="nucleotide sequence ID" value="XM_018185887.1"/>
</dbReference>
<sequence length="74" mass="8691">MAQYIWCRDKGQDYHLPIVVFEQRSEQRPTNPGIRVLWHRSIVARTCVLDDTSCYSNLTGERYGNMTWSSDLPK</sequence>
<organism evidence="1 2">
    <name type="scientific">Paraphaeosphaeria sporulosa</name>
    <dbReference type="NCBI Taxonomy" id="1460663"/>
    <lineage>
        <taxon>Eukaryota</taxon>
        <taxon>Fungi</taxon>
        <taxon>Dikarya</taxon>
        <taxon>Ascomycota</taxon>
        <taxon>Pezizomycotina</taxon>
        <taxon>Dothideomycetes</taxon>
        <taxon>Pleosporomycetidae</taxon>
        <taxon>Pleosporales</taxon>
        <taxon>Massarineae</taxon>
        <taxon>Didymosphaeriaceae</taxon>
        <taxon>Paraphaeosphaeria</taxon>
    </lineage>
</organism>
<dbReference type="GeneID" id="28769373"/>
<proteinExistence type="predicted"/>